<dbReference type="Gene3D" id="2.60.40.420">
    <property type="entry name" value="Cupredoxins - blue copper proteins"/>
    <property type="match status" value="1"/>
</dbReference>
<feature type="domain" description="Phytocyanin" evidence="5">
    <location>
        <begin position="30"/>
        <end position="131"/>
    </location>
</feature>
<keyword evidence="1" id="KW-1015">Disulfide bond</keyword>
<reference evidence="6 7" key="1">
    <citation type="journal article" date="2020" name="Nat. Commun.">
        <title>Genome of Tripterygium wilfordii and identification of cytochrome P450 involved in triptolide biosynthesis.</title>
        <authorList>
            <person name="Tu L."/>
            <person name="Su P."/>
            <person name="Zhang Z."/>
            <person name="Gao L."/>
            <person name="Wang J."/>
            <person name="Hu T."/>
            <person name="Zhou J."/>
            <person name="Zhang Y."/>
            <person name="Zhao Y."/>
            <person name="Liu Y."/>
            <person name="Song Y."/>
            <person name="Tong Y."/>
            <person name="Lu Y."/>
            <person name="Yang J."/>
            <person name="Xu C."/>
            <person name="Jia M."/>
            <person name="Peters R.J."/>
            <person name="Huang L."/>
            <person name="Gao W."/>
        </authorList>
    </citation>
    <scope>NUCLEOTIDE SEQUENCE [LARGE SCALE GENOMIC DNA]</scope>
    <source>
        <strain evidence="7">cv. XIE 37</strain>
        <tissue evidence="6">Leaf</tissue>
    </source>
</reference>
<dbReference type="Pfam" id="PF02298">
    <property type="entry name" value="Cu_bind_like"/>
    <property type="match status" value="1"/>
</dbReference>
<protein>
    <submittedName>
        <fullName evidence="6">Chemocyanin-like</fullName>
    </submittedName>
</protein>
<dbReference type="OrthoDB" id="2015260at2759"/>
<dbReference type="InterPro" id="IPR008972">
    <property type="entry name" value="Cupredoxin"/>
</dbReference>
<dbReference type="PANTHER" id="PTHR33021:SF288">
    <property type="entry name" value="OS03G0648500 PROTEIN"/>
    <property type="match status" value="1"/>
</dbReference>
<dbReference type="PROSITE" id="PS51485">
    <property type="entry name" value="PHYTOCYANIN"/>
    <property type="match status" value="1"/>
</dbReference>
<evidence type="ECO:0000313" key="6">
    <source>
        <dbReference type="EMBL" id="KAF5729388.1"/>
    </source>
</evidence>
<keyword evidence="3" id="KW-0812">Transmembrane</keyword>
<dbReference type="AlphaFoldDB" id="A0A7J7C5J2"/>
<evidence type="ECO:0000313" key="7">
    <source>
        <dbReference type="Proteomes" id="UP000593562"/>
    </source>
</evidence>
<dbReference type="InParanoid" id="A0A7J7C5J2"/>
<dbReference type="SUPFAM" id="SSF49503">
    <property type="entry name" value="Cupredoxins"/>
    <property type="match status" value="1"/>
</dbReference>
<dbReference type="GO" id="GO:0009055">
    <property type="term" value="F:electron transfer activity"/>
    <property type="evidence" value="ECO:0007669"/>
    <property type="project" value="InterPro"/>
</dbReference>
<dbReference type="GO" id="GO:0005886">
    <property type="term" value="C:plasma membrane"/>
    <property type="evidence" value="ECO:0007669"/>
    <property type="project" value="TreeGrafter"/>
</dbReference>
<feature type="chain" id="PRO_5029866162" evidence="4">
    <location>
        <begin position="30"/>
        <end position="216"/>
    </location>
</feature>
<feature type="transmembrane region" description="Helical" evidence="3">
    <location>
        <begin position="198"/>
        <end position="215"/>
    </location>
</feature>
<evidence type="ECO:0000256" key="1">
    <source>
        <dbReference type="ARBA" id="ARBA00023157"/>
    </source>
</evidence>
<comment type="caution">
    <text evidence="6">The sequence shown here is derived from an EMBL/GenBank/DDBJ whole genome shotgun (WGS) entry which is preliminary data.</text>
</comment>
<evidence type="ECO:0000256" key="2">
    <source>
        <dbReference type="ARBA" id="ARBA00023180"/>
    </source>
</evidence>
<keyword evidence="4" id="KW-0732">Signal</keyword>
<accession>A0A7J7C5J2</accession>
<dbReference type="Proteomes" id="UP000593562">
    <property type="component" value="Unassembled WGS sequence"/>
</dbReference>
<dbReference type="InterPro" id="IPR039391">
    <property type="entry name" value="Phytocyanin-like"/>
</dbReference>
<dbReference type="PANTHER" id="PTHR33021">
    <property type="entry name" value="BLUE COPPER PROTEIN"/>
    <property type="match status" value="1"/>
</dbReference>
<name>A0A7J7C5J2_TRIWF</name>
<keyword evidence="2" id="KW-0325">Glycoprotein</keyword>
<evidence type="ECO:0000256" key="4">
    <source>
        <dbReference type="SAM" id="SignalP"/>
    </source>
</evidence>
<feature type="signal peptide" evidence="4">
    <location>
        <begin position="1"/>
        <end position="29"/>
    </location>
</feature>
<keyword evidence="3" id="KW-1133">Transmembrane helix</keyword>
<dbReference type="InterPro" id="IPR003245">
    <property type="entry name" value="Phytocyanin_dom"/>
</dbReference>
<dbReference type="EMBL" id="JAAARO010000021">
    <property type="protein sequence ID" value="KAF5729388.1"/>
    <property type="molecule type" value="Genomic_DNA"/>
</dbReference>
<organism evidence="6 7">
    <name type="scientific">Tripterygium wilfordii</name>
    <name type="common">Thunder God vine</name>
    <dbReference type="NCBI Taxonomy" id="458696"/>
    <lineage>
        <taxon>Eukaryota</taxon>
        <taxon>Viridiplantae</taxon>
        <taxon>Streptophyta</taxon>
        <taxon>Embryophyta</taxon>
        <taxon>Tracheophyta</taxon>
        <taxon>Spermatophyta</taxon>
        <taxon>Magnoliopsida</taxon>
        <taxon>eudicotyledons</taxon>
        <taxon>Gunneridae</taxon>
        <taxon>Pentapetalae</taxon>
        <taxon>rosids</taxon>
        <taxon>fabids</taxon>
        <taxon>Celastrales</taxon>
        <taxon>Celastraceae</taxon>
        <taxon>Tripterygium</taxon>
    </lineage>
</organism>
<gene>
    <name evidence="6" type="ORF">HS088_TW21G01553</name>
</gene>
<proteinExistence type="predicted"/>
<evidence type="ECO:0000259" key="5">
    <source>
        <dbReference type="PROSITE" id="PS51485"/>
    </source>
</evidence>
<keyword evidence="3" id="KW-0472">Membrane</keyword>
<evidence type="ECO:0000256" key="3">
    <source>
        <dbReference type="SAM" id="Phobius"/>
    </source>
</evidence>
<sequence>MGVLGCLSISPTVLVFGLLGSILETTSFGMQYTVGDSVWSIPPYPDYYTKWSSSNVFLVGDSLYFDFVSDFYDVVQVSSLDYENCTTMNSYNVFNAGPAIVPLVGKGVFYYICNISNYCDLGQKVSVTVSEHYKDQSPSPSPSSHSLVPPLVPVVAPEPSHGGRNWSIISPSPGTPGIPIEAPNGHRRNLGVVTTREVLFGLESTLFLVFILFVLV</sequence>
<dbReference type="FunFam" id="2.60.40.420:FF:000034">
    <property type="entry name" value="Cupredoxin superfamily protein"/>
    <property type="match status" value="1"/>
</dbReference>
<keyword evidence="7" id="KW-1185">Reference proteome</keyword>